<keyword evidence="2" id="KW-1185">Reference proteome</keyword>
<sequence>MLRVSIITSVILIALILFIGTNINASVTIEDTSKIKEYTQTDNQKPIVLLIVDSLMSEPLEQLISEGKAPALTFLKENGQYYPELVSSYPTMSVTIDSSLLTGTYADIHKLPGLVWFSTDKQQLYNYGSGSKEVLKSGLSNTLFNSLYTLNNEHLSKGVKTIFEEFEAEGRSSAAINALIYRGDTEHTLTFPEVASLINILPKEIKTMGPPLLSYGKINQFDPEYTKLSSWKNVGFNDKFSTNEYKFLKNQGTLPNFTMIYYPDLDKIIHEKGPNDVNGIENVDKELQSLLNMYPSWNDAIENSTWIIIGDSAQSGINKEKNALIDLRNVFNDYRIAQLGKPITSEDQVVLAINERMAYIYANNTDITLQELADQLKEDRRIDFFAYIDKELIRVHNVDTNKSLTFTSRGHLVDEYGQTWSVAGDLSILDLKVQNGKIEYGNYPDALARLYGALYSHQGRFIVTDAKPGYEFIGEGSPTHLGGAGHGSLHKVDSVSPMIITGTDITPETNRIVDLKDFILTLTKKQ</sequence>
<accession>A0ABR9QNC6</accession>
<dbReference type="Proteomes" id="UP001516662">
    <property type="component" value="Unassembled WGS sequence"/>
</dbReference>
<dbReference type="RefSeq" id="WP_193539159.1">
    <property type="nucleotide sequence ID" value="NZ_JADCLJ010000024.1"/>
</dbReference>
<dbReference type="PANTHER" id="PTHR10151:SF120">
    <property type="entry name" value="BIS(5'-ADENOSYL)-TRIPHOSPHATASE"/>
    <property type="match status" value="1"/>
</dbReference>
<dbReference type="Pfam" id="PF01663">
    <property type="entry name" value="Phosphodiest"/>
    <property type="match status" value="1"/>
</dbReference>
<proteinExistence type="predicted"/>
<reference evidence="1 2" key="1">
    <citation type="submission" date="2020-10" db="EMBL/GenBank/DDBJ databases">
        <title>Bacillus sp. HD4P25, an endophyte from a halophyte.</title>
        <authorList>
            <person name="Sun J.-Q."/>
        </authorList>
    </citation>
    <scope>NUCLEOTIDE SEQUENCE [LARGE SCALE GENOMIC DNA]</scope>
    <source>
        <strain evidence="1 2">YIM 93174</strain>
    </source>
</reference>
<comment type="caution">
    <text evidence="1">The sequence shown here is derived from an EMBL/GenBank/DDBJ whole genome shotgun (WGS) entry which is preliminary data.</text>
</comment>
<dbReference type="Gene3D" id="3.40.720.10">
    <property type="entry name" value="Alkaline Phosphatase, subunit A"/>
    <property type="match status" value="1"/>
</dbReference>
<dbReference type="PANTHER" id="PTHR10151">
    <property type="entry name" value="ECTONUCLEOTIDE PYROPHOSPHATASE/PHOSPHODIESTERASE"/>
    <property type="match status" value="1"/>
</dbReference>
<evidence type="ECO:0000313" key="1">
    <source>
        <dbReference type="EMBL" id="MBE4909996.1"/>
    </source>
</evidence>
<dbReference type="SUPFAM" id="SSF53649">
    <property type="entry name" value="Alkaline phosphatase-like"/>
    <property type="match status" value="1"/>
</dbReference>
<dbReference type="InterPro" id="IPR002591">
    <property type="entry name" value="Phosphodiest/P_Trfase"/>
</dbReference>
<dbReference type="EMBL" id="JADCLJ010000024">
    <property type="protein sequence ID" value="MBE4909996.1"/>
    <property type="molecule type" value="Genomic_DNA"/>
</dbReference>
<name>A0ABR9QNC6_9BACI</name>
<organism evidence="1 2">
    <name type="scientific">Litchfieldia luteola</name>
    <dbReference type="NCBI Taxonomy" id="682179"/>
    <lineage>
        <taxon>Bacteria</taxon>
        <taxon>Bacillati</taxon>
        <taxon>Bacillota</taxon>
        <taxon>Bacilli</taxon>
        <taxon>Bacillales</taxon>
        <taxon>Bacillaceae</taxon>
        <taxon>Litchfieldia</taxon>
    </lineage>
</organism>
<dbReference type="InterPro" id="IPR017850">
    <property type="entry name" value="Alkaline_phosphatase_core_sf"/>
</dbReference>
<gene>
    <name evidence="1" type="ORF">IMZ08_18320</name>
</gene>
<evidence type="ECO:0000313" key="2">
    <source>
        <dbReference type="Proteomes" id="UP001516662"/>
    </source>
</evidence>
<protein>
    <submittedName>
        <fullName evidence="1">Alkaline phosphatase family protein</fullName>
    </submittedName>
</protein>